<evidence type="ECO:0000313" key="2">
    <source>
        <dbReference type="Proteomes" id="UP000009138"/>
    </source>
</evidence>
<name>I1CLW7_RHIO9</name>
<evidence type="ECO:0000313" key="1">
    <source>
        <dbReference type="EMBL" id="EIE89447.1"/>
    </source>
</evidence>
<dbReference type="InParanoid" id="I1CLW7"/>
<sequence length="69" mass="7610">MYILSLCSSKANSCPQIFVPPRIPIKLTSATSAMPSFLVLEASILWSVNLSKEYETNKASSHHFSPLLI</sequence>
<dbReference type="Proteomes" id="UP000009138">
    <property type="component" value="Unassembled WGS sequence"/>
</dbReference>
<keyword evidence="2" id="KW-1185">Reference proteome</keyword>
<organism evidence="1 2">
    <name type="scientific">Rhizopus delemar (strain RA 99-880 / ATCC MYA-4621 / FGSC 9543 / NRRL 43880)</name>
    <name type="common">Mucormycosis agent</name>
    <name type="synonym">Rhizopus arrhizus var. delemar</name>
    <dbReference type="NCBI Taxonomy" id="246409"/>
    <lineage>
        <taxon>Eukaryota</taxon>
        <taxon>Fungi</taxon>
        <taxon>Fungi incertae sedis</taxon>
        <taxon>Mucoromycota</taxon>
        <taxon>Mucoromycotina</taxon>
        <taxon>Mucoromycetes</taxon>
        <taxon>Mucorales</taxon>
        <taxon>Mucorineae</taxon>
        <taxon>Rhizopodaceae</taxon>
        <taxon>Rhizopus</taxon>
    </lineage>
</organism>
<dbReference type="RefSeq" id="XP_067524843.1">
    <property type="nucleotide sequence ID" value="XM_067668742.1"/>
</dbReference>
<dbReference type="GeneID" id="93621123"/>
<gene>
    <name evidence="1" type="ORF">RO3G_14158</name>
</gene>
<proteinExistence type="predicted"/>
<protein>
    <submittedName>
        <fullName evidence="1">Uncharacterized protein</fullName>
    </submittedName>
</protein>
<dbReference type="AlphaFoldDB" id="I1CLW7"/>
<dbReference type="VEuPathDB" id="FungiDB:RO3G_14158"/>
<dbReference type="EMBL" id="CH476744">
    <property type="protein sequence ID" value="EIE89447.1"/>
    <property type="molecule type" value="Genomic_DNA"/>
</dbReference>
<reference evidence="1 2" key="1">
    <citation type="journal article" date="2009" name="PLoS Genet.">
        <title>Genomic analysis of the basal lineage fungus Rhizopus oryzae reveals a whole-genome duplication.</title>
        <authorList>
            <person name="Ma L.-J."/>
            <person name="Ibrahim A.S."/>
            <person name="Skory C."/>
            <person name="Grabherr M.G."/>
            <person name="Burger G."/>
            <person name="Butler M."/>
            <person name="Elias M."/>
            <person name="Idnurm A."/>
            <person name="Lang B.F."/>
            <person name="Sone T."/>
            <person name="Abe A."/>
            <person name="Calvo S.E."/>
            <person name="Corrochano L.M."/>
            <person name="Engels R."/>
            <person name="Fu J."/>
            <person name="Hansberg W."/>
            <person name="Kim J.-M."/>
            <person name="Kodira C.D."/>
            <person name="Koehrsen M.J."/>
            <person name="Liu B."/>
            <person name="Miranda-Saavedra D."/>
            <person name="O'Leary S."/>
            <person name="Ortiz-Castellanos L."/>
            <person name="Poulter R."/>
            <person name="Rodriguez-Romero J."/>
            <person name="Ruiz-Herrera J."/>
            <person name="Shen Y.-Q."/>
            <person name="Zeng Q."/>
            <person name="Galagan J."/>
            <person name="Birren B.W."/>
            <person name="Cuomo C.A."/>
            <person name="Wickes B.L."/>
        </authorList>
    </citation>
    <scope>NUCLEOTIDE SEQUENCE [LARGE SCALE GENOMIC DNA]</scope>
    <source>
        <strain evidence="2">RA 99-880 / ATCC MYA-4621 / FGSC 9543 / NRRL 43880</strain>
    </source>
</reference>
<accession>I1CLW7</accession>